<accession>A0A2T4UCC2</accession>
<evidence type="ECO:0000259" key="11">
    <source>
        <dbReference type="Pfam" id="PF00535"/>
    </source>
</evidence>
<organism evidence="12 13">
    <name type="scientific">Paraconexibacter algicola</name>
    <dbReference type="NCBI Taxonomy" id="2133960"/>
    <lineage>
        <taxon>Bacteria</taxon>
        <taxon>Bacillati</taxon>
        <taxon>Actinomycetota</taxon>
        <taxon>Thermoleophilia</taxon>
        <taxon>Solirubrobacterales</taxon>
        <taxon>Paraconexibacteraceae</taxon>
        <taxon>Paraconexibacter</taxon>
    </lineage>
</organism>
<proteinExistence type="inferred from homology"/>
<dbReference type="PANTHER" id="PTHR43646">
    <property type="entry name" value="GLYCOSYLTRANSFERASE"/>
    <property type="match status" value="1"/>
</dbReference>
<comment type="function">
    <text evidence="6">Catalyzes the glycosylation of 4,4'-diaponeurosporenoate, i.e. the esterification of glucose at the C1'' position with the carboxyl group of 4,4'-diaponeurosporenic acid, to form glycosyl-4,4'-diaponeurosporenoate. This is a step in the biosynthesis of staphyloxanthin, an orange pigment present in most staphylococci strains.</text>
</comment>
<comment type="similarity">
    <text evidence="8">Belongs to the glycosyltransferase 2 family. CrtQ subfamily.</text>
</comment>
<reference evidence="12 13" key="1">
    <citation type="submission" date="2018-03" db="EMBL/GenBank/DDBJ databases">
        <title>Aquarubrobacter algicola gen. nov., sp. nov., a novel actinobacterium isolated from shallow eutrophic lake during the end of cyanobacterial harmful algal blooms.</title>
        <authorList>
            <person name="Chun S.J."/>
        </authorList>
    </citation>
    <scope>NUCLEOTIDE SEQUENCE [LARGE SCALE GENOMIC DNA]</scope>
    <source>
        <strain evidence="12 13">Seoho-28</strain>
    </source>
</reference>
<evidence type="ECO:0000256" key="3">
    <source>
        <dbReference type="ARBA" id="ARBA00022676"/>
    </source>
</evidence>
<evidence type="ECO:0000256" key="9">
    <source>
        <dbReference type="ARBA" id="ARBA00040345"/>
    </source>
</evidence>
<evidence type="ECO:0000256" key="10">
    <source>
        <dbReference type="SAM" id="MobiDB-lite"/>
    </source>
</evidence>
<dbReference type="Gene3D" id="3.90.550.10">
    <property type="entry name" value="Spore Coat Polysaccharide Biosynthesis Protein SpsA, Chain A"/>
    <property type="match status" value="1"/>
</dbReference>
<comment type="subcellular location">
    <subcellularLocation>
        <location evidence="1">Cell membrane</location>
    </subcellularLocation>
</comment>
<keyword evidence="4" id="KW-0808">Transferase</keyword>
<dbReference type="GO" id="GO:0005886">
    <property type="term" value="C:plasma membrane"/>
    <property type="evidence" value="ECO:0007669"/>
    <property type="project" value="UniProtKB-SubCell"/>
</dbReference>
<evidence type="ECO:0000256" key="8">
    <source>
        <dbReference type="ARBA" id="ARBA00038120"/>
    </source>
</evidence>
<keyword evidence="13" id="KW-1185">Reference proteome</keyword>
<name>A0A2T4UCC2_9ACTN</name>
<dbReference type="SUPFAM" id="SSF53448">
    <property type="entry name" value="Nucleotide-diphospho-sugar transferases"/>
    <property type="match status" value="1"/>
</dbReference>
<evidence type="ECO:0000313" key="12">
    <source>
        <dbReference type="EMBL" id="PTL54878.1"/>
    </source>
</evidence>
<evidence type="ECO:0000256" key="5">
    <source>
        <dbReference type="ARBA" id="ARBA00023136"/>
    </source>
</evidence>
<evidence type="ECO:0000256" key="1">
    <source>
        <dbReference type="ARBA" id="ARBA00004236"/>
    </source>
</evidence>
<comment type="pathway">
    <text evidence="7">Carotenoid biosynthesis; staphyloxanthin biosynthesis; staphyloxanthin from farnesyl diphosphate: step 4/5.</text>
</comment>
<evidence type="ECO:0000256" key="6">
    <source>
        <dbReference type="ARBA" id="ARBA00037281"/>
    </source>
</evidence>
<comment type="caution">
    <text evidence="12">The sequence shown here is derived from an EMBL/GenBank/DDBJ whole genome shotgun (WGS) entry which is preliminary data.</text>
</comment>
<dbReference type="InterPro" id="IPR001173">
    <property type="entry name" value="Glyco_trans_2-like"/>
</dbReference>
<dbReference type="InterPro" id="IPR029044">
    <property type="entry name" value="Nucleotide-diphossugar_trans"/>
</dbReference>
<evidence type="ECO:0000256" key="7">
    <source>
        <dbReference type="ARBA" id="ARBA00037904"/>
    </source>
</evidence>
<gene>
    <name evidence="12" type="ORF">C7Y72_20070</name>
</gene>
<feature type="region of interest" description="Disordered" evidence="10">
    <location>
        <begin position="1"/>
        <end position="24"/>
    </location>
</feature>
<evidence type="ECO:0000256" key="2">
    <source>
        <dbReference type="ARBA" id="ARBA00022475"/>
    </source>
</evidence>
<dbReference type="CDD" id="cd00761">
    <property type="entry name" value="Glyco_tranf_GTA_type"/>
    <property type="match status" value="1"/>
</dbReference>
<evidence type="ECO:0000256" key="4">
    <source>
        <dbReference type="ARBA" id="ARBA00022679"/>
    </source>
</evidence>
<keyword evidence="3" id="KW-0328">Glycosyltransferase</keyword>
<protein>
    <recommendedName>
        <fullName evidence="9">4,4'-diaponeurosporenoate glycosyltransferase</fullName>
    </recommendedName>
</protein>
<keyword evidence="5" id="KW-0472">Membrane</keyword>
<dbReference type="Pfam" id="PF00535">
    <property type="entry name" value="Glycos_transf_2"/>
    <property type="match status" value="1"/>
</dbReference>
<dbReference type="PANTHER" id="PTHR43646:SF2">
    <property type="entry name" value="GLYCOSYLTRANSFERASE 2-LIKE DOMAIN-CONTAINING PROTEIN"/>
    <property type="match status" value="1"/>
</dbReference>
<dbReference type="GO" id="GO:0016757">
    <property type="term" value="F:glycosyltransferase activity"/>
    <property type="evidence" value="ECO:0007669"/>
    <property type="project" value="UniProtKB-KW"/>
</dbReference>
<dbReference type="Proteomes" id="UP000240739">
    <property type="component" value="Unassembled WGS sequence"/>
</dbReference>
<dbReference type="AlphaFoldDB" id="A0A2T4UCC2"/>
<dbReference type="EMBL" id="PYYB01000004">
    <property type="protein sequence ID" value="PTL54878.1"/>
    <property type="molecule type" value="Genomic_DNA"/>
</dbReference>
<keyword evidence="2" id="KW-1003">Cell membrane</keyword>
<sequence length="342" mass="35944">MWRGSDITATVPSAAPPGTVPRAMSPRTVSVVVPARNAAATLFALLDALAAVRAPEGWTVEHVLVDDRSTDATAALAAAHPLPVTVLASTGVGPAAARNRGAAHARGEVLAFTDADCAPTPDWLAAGLRALHDGAELVQGAVGPPPDVPVGPFDRTVRVGQPTQLYETANLLVTRARFDALGGFESWLGTATAKELGEDAWFGWRAVRAGARVAFAPDALVHHAVLPGTARSFVLERARLRFFPALVARIPELRDGFCFRRLFLTRRSAAFDLAAVATVAAVVRRRPWPLLAAVPYVRILWPHVRPWGVRRGPAVAAANVAADAVGAASLAAGSVRARTPLL</sequence>
<evidence type="ECO:0000313" key="13">
    <source>
        <dbReference type="Proteomes" id="UP000240739"/>
    </source>
</evidence>
<feature type="domain" description="Glycosyltransferase 2-like" evidence="11">
    <location>
        <begin position="30"/>
        <end position="143"/>
    </location>
</feature>